<evidence type="ECO:0000256" key="1">
    <source>
        <dbReference type="ARBA" id="ARBA00011738"/>
    </source>
</evidence>
<evidence type="ECO:0000259" key="5">
    <source>
        <dbReference type="PROSITE" id="PS50405"/>
    </source>
</evidence>
<protein>
    <recommendedName>
        <fullName evidence="2">glutathione transferase</fullName>
        <ecNumber evidence="2">2.5.1.18</ecNumber>
    </recommendedName>
</protein>
<name>A0A182JUQ0_9DIPT</name>
<reference evidence="6" key="2">
    <citation type="submission" date="2020-05" db="UniProtKB">
        <authorList>
            <consortium name="EnsemblMetazoa"/>
        </authorList>
    </citation>
    <scope>IDENTIFICATION</scope>
    <source>
        <strain evidence="6">ACHKN1017</strain>
    </source>
</reference>
<dbReference type="SUPFAM" id="SSF47616">
    <property type="entry name" value="GST C-terminal domain-like"/>
    <property type="match status" value="1"/>
</dbReference>
<keyword evidence="3" id="KW-0808">Transferase</keyword>
<dbReference type="PANTHER" id="PTHR43969:SF5">
    <property type="entry name" value="GLUTATHIONE S-TRANSFERASE E14"/>
    <property type="match status" value="1"/>
</dbReference>
<evidence type="ECO:0000256" key="4">
    <source>
        <dbReference type="ARBA" id="ARBA00047960"/>
    </source>
</evidence>
<dbReference type="Pfam" id="PF00043">
    <property type="entry name" value="GST_C"/>
    <property type="match status" value="1"/>
</dbReference>
<dbReference type="CDD" id="cd03177">
    <property type="entry name" value="GST_C_Delta_Epsilon"/>
    <property type="match status" value="1"/>
</dbReference>
<dbReference type="EC" id="2.5.1.18" evidence="2"/>
<sequence>MLCFNNGCLFQRDAELMRKIFSGAITNPVQHLRPIEQAIDGLEHFLKQSRYTAHDQLSVADFAIVATLSTVNIVVPLVPDRWPRVCEWFGLMEALPYYSEQNRVGLETLRKHLSGKVTI</sequence>
<feature type="domain" description="GST C-terminal" evidence="5">
    <location>
        <begin position="1"/>
        <end position="113"/>
    </location>
</feature>
<reference evidence="7" key="1">
    <citation type="submission" date="2013-03" db="EMBL/GenBank/DDBJ databases">
        <title>The Genome Sequence of Anopheles christyi ACHKN1017.</title>
        <authorList>
            <consortium name="The Broad Institute Genomics Platform"/>
            <person name="Neafsey D.E."/>
            <person name="Besansky N."/>
            <person name="Walker B."/>
            <person name="Young S.K."/>
            <person name="Zeng Q."/>
            <person name="Gargeya S."/>
            <person name="Fitzgerald M."/>
            <person name="Haas B."/>
            <person name="Abouelleil A."/>
            <person name="Allen A.W."/>
            <person name="Alvarado L."/>
            <person name="Arachchi H.M."/>
            <person name="Berlin A.M."/>
            <person name="Chapman S.B."/>
            <person name="Gainer-Dewar J."/>
            <person name="Goldberg J."/>
            <person name="Griggs A."/>
            <person name="Gujja S."/>
            <person name="Hansen M."/>
            <person name="Howarth C."/>
            <person name="Imamovic A."/>
            <person name="Ireland A."/>
            <person name="Larimer J."/>
            <person name="McCowan C."/>
            <person name="Murphy C."/>
            <person name="Pearson M."/>
            <person name="Poon T.W."/>
            <person name="Priest M."/>
            <person name="Roberts A."/>
            <person name="Saif S."/>
            <person name="Shea T."/>
            <person name="Sisk P."/>
            <person name="Sykes S."/>
            <person name="Wortman J."/>
            <person name="Nusbaum C."/>
            <person name="Birren B."/>
        </authorList>
    </citation>
    <scope>NUCLEOTIDE SEQUENCE [LARGE SCALE GENOMIC DNA]</scope>
    <source>
        <strain evidence="7">ACHKN1017</strain>
    </source>
</reference>
<comment type="catalytic activity">
    <reaction evidence="4">
        <text>RX + glutathione = an S-substituted glutathione + a halide anion + H(+)</text>
        <dbReference type="Rhea" id="RHEA:16437"/>
        <dbReference type="ChEBI" id="CHEBI:15378"/>
        <dbReference type="ChEBI" id="CHEBI:16042"/>
        <dbReference type="ChEBI" id="CHEBI:17792"/>
        <dbReference type="ChEBI" id="CHEBI:57925"/>
        <dbReference type="ChEBI" id="CHEBI:90779"/>
        <dbReference type="EC" id="2.5.1.18"/>
    </reaction>
</comment>
<dbReference type="AlphaFoldDB" id="A0A182JUQ0"/>
<dbReference type="InterPro" id="IPR036282">
    <property type="entry name" value="Glutathione-S-Trfase_C_sf"/>
</dbReference>
<evidence type="ECO:0000313" key="6">
    <source>
        <dbReference type="EnsemblMetazoa" id="ACHR002232-PA"/>
    </source>
</evidence>
<dbReference type="STRING" id="43041.A0A182JUQ0"/>
<keyword evidence="7" id="KW-1185">Reference proteome</keyword>
<dbReference type="GO" id="GO:0006749">
    <property type="term" value="P:glutathione metabolic process"/>
    <property type="evidence" value="ECO:0007669"/>
    <property type="project" value="TreeGrafter"/>
</dbReference>
<dbReference type="Proteomes" id="UP000075881">
    <property type="component" value="Unassembled WGS sequence"/>
</dbReference>
<evidence type="ECO:0000313" key="7">
    <source>
        <dbReference type="Proteomes" id="UP000075881"/>
    </source>
</evidence>
<proteinExistence type="predicted"/>
<evidence type="ECO:0000256" key="2">
    <source>
        <dbReference type="ARBA" id="ARBA00012452"/>
    </source>
</evidence>
<comment type="subunit">
    <text evidence="1">Homodimer.</text>
</comment>
<dbReference type="InterPro" id="IPR004046">
    <property type="entry name" value="GST_C"/>
</dbReference>
<accession>A0A182JUQ0</accession>
<organism evidence="6 7">
    <name type="scientific">Anopheles christyi</name>
    <dbReference type="NCBI Taxonomy" id="43041"/>
    <lineage>
        <taxon>Eukaryota</taxon>
        <taxon>Metazoa</taxon>
        <taxon>Ecdysozoa</taxon>
        <taxon>Arthropoda</taxon>
        <taxon>Hexapoda</taxon>
        <taxon>Insecta</taxon>
        <taxon>Pterygota</taxon>
        <taxon>Neoptera</taxon>
        <taxon>Endopterygota</taxon>
        <taxon>Diptera</taxon>
        <taxon>Nematocera</taxon>
        <taxon>Culicoidea</taxon>
        <taxon>Culicidae</taxon>
        <taxon>Anophelinae</taxon>
        <taxon>Anopheles</taxon>
    </lineage>
</organism>
<dbReference type="EnsemblMetazoa" id="ACHR002232-RA">
    <property type="protein sequence ID" value="ACHR002232-PA"/>
    <property type="gene ID" value="ACHR002232"/>
</dbReference>
<dbReference type="PROSITE" id="PS50405">
    <property type="entry name" value="GST_CTER"/>
    <property type="match status" value="1"/>
</dbReference>
<evidence type="ECO:0000256" key="3">
    <source>
        <dbReference type="ARBA" id="ARBA00022679"/>
    </source>
</evidence>
<dbReference type="VEuPathDB" id="VectorBase:ACHR002232"/>
<dbReference type="PANTHER" id="PTHR43969">
    <property type="entry name" value="GLUTATHIONE S TRANSFERASE D10, ISOFORM A-RELATED"/>
    <property type="match status" value="1"/>
</dbReference>
<dbReference type="GO" id="GO:0004364">
    <property type="term" value="F:glutathione transferase activity"/>
    <property type="evidence" value="ECO:0007669"/>
    <property type="project" value="UniProtKB-EC"/>
</dbReference>
<dbReference type="InterPro" id="IPR010987">
    <property type="entry name" value="Glutathione-S-Trfase_C-like"/>
</dbReference>
<dbReference type="Gene3D" id="1.20.1050.10">
    <property type="match status" value="1"/>
</dbReference>